<organism evidence="2 3">
    <name type="scientific">Streptomyces leeuwenhoekii</name>
    <dbReference type="NCBI Taxonomy" id="1437453"/>
    <lineage>
        <taxon>Bacteria</taxon>
        <taxon>Bacillati</taxon>
        <taxon>Actinomycetota</taxon>
        <taxon>Actinomycetes</taxon>
        <taxon>Kitasatosporales</taxon>
        <taxon>Streptomycetaceae</taxon>
        <taxon>Streptomyces</taxon>
    </lineage>
</organism>
<dbReference type="Proteomes" id="UP000037274">
    <property type="component" value="Unassembled WGS sequence"/>
</dbReference>
<protein>
    <submittedName>
        <fullName evidence="2">Uncharacterized protein</fullName>
    </submittedName>
</protein>
<evidence type="ECO:0000256" key="1">
    <source>
        <dbReference type="SAM" id="MobiDB-lite"/>
    </source>
</evidence>
<dbReference type="EMBL" id="LFEH01000117">
    <property type="protein sequence ID" value="KMS71744.1"/>
    <property type="molecule type" value="Genomic_DNA"/>
</dbReference>
<dbReference type="RefSeq" id="WP_048573932.1">
    <property type="nucleotide sequence ID" value="NZ_LFEH01000117.1"/>
</dbReference>
<evidence type="ECO:0000313" key="2">
    <source>
        <dbReference type="EMBL" id="KMS71744.1"/>
    </source>
</evidence>
<gene>
    <name evidence="2" type="ORF">ACH49_24245</name>
</gene>
<keyword evidence="3" id="KW-1185">Reference proteome</keyword>
<proteinExistence type="predicted"/>
<reference evidence="2 3" key="1">
    <citation type="submission" date="2015-06" db="EMBL/GenBank/DDBJ databases">
        <title>Draft genome sequence of Streptomyces leeuwenhoekii C58, which produces the novel lasso peptide, chaxapeptin.</title>
        <authorList>
            <person name="Yi Y."/>
            <person name="Hai D."/>
            <person name="Jaspars M."/>
            <person name="Sheng H."/>
            <person name="Rateb M.E."/>
            <person name="Bull A."/>
            <person name="Goodfellow M."/>
            <person name="Asenjo J.A."/>
            <person name="Ebel R."/>
        </authorList>
    </citation>
    <scope>NUCLEOTIDE SEQUENCE [LARGE SCALE GENOMIC DNA]</scope>
    <source>
        <strain evidence="2 3">C58</strain>
    </source>
</reference>
<comment type="caution">
    <text evidence="2">The sequence shown here is derived from an EMBL/GenBank/DDBJ whole genome shotgun (WGS) entry which is preliminary data.</text>
</comment>
<evidence type="ECO:0000313" key="3">
    <source>
        <dbReference type="Proteomes" id="UP000037274"/>
    </source>
</evidence>
<name>A0ABR5HT72_STRLW</name>
<sequence length="61" mass="6742">MPKIKFSAFATNAKTGERGHGTGETTVGSHVDSKWHREAVRQSLARQGYKDVAVDDIRVED</sequence>
<feature type="region of interest" description="Disordered" evidence="1">
    <location>
        <begin position="1"/>
        <end position="31"/>
    </location>
</feature>
<accession>A0ABR5HT72</accession>